<feature type="compositionally biased region" description="Basic residues" evidence="1">
    <location>
        <begin position="266"/>
        <end position="278"/>
    </location>
</feature>
<evidence type="ECO:0000313" key="3">
    <source>
        <dbReference type="Proteomes" id="UP000664203"/>
    </source>
</evidence>
<comment type="caution">
    <text evidence="2">The sequence shown here is derived from an EMBL/GenBank/DDBJ whole genome shotgun (WGS) entry which is preliminary data.</text>
</comment>
<feature type="compositionally biased region" description="Basic and acidic residues" evidence="1">
    <location>
        <begin position="298"/>
        <end position="349"/>
    </location>
</feature>
<name>A0A8H3EW21_9LECA</name>
<protein>
    <submittedName>
        <fullName evidence="2">Uncharacterized protein</fullName>
    </submittedName>
</protein>
<evidence type="ECO:0000313" key="2">
    <source>
        <dbReference type="EMBL" id="CAF9912705.1"/>
    </source>
</evidence>
<accession>A0A8H3EW21</accession>
<evidence type="ECO:0000256" key="1">
    <source>
        <dbReference type="SAM" id="MobiDB-lite"/>
    </source>
</evidence>
<reference evidence="2" key="1">
    <citation type="submission" date="2021-03" db="EMBL/GenBank/DDBJ databases">
        <authorList>
            <person name="Tagirdzhanova G."/>
        </authorList>
    </citation>
    <scope>NUCLEOTIDE SEQUENCE</scope>
</reference>
<proteinExistence type="predicted"/>
<feature type="region of interest" description="Disordered" evidence="1">
    <location>
        <begin position="218"/>
        <end position="363"/>
    </location>
</feature>
<feature type="compositionally biased region" description="Acidic residues" evidence="1">
    <location>
        <begin position="245"/>
        <end position="256"/>
    </location>
</feature>
<dbReference type="OrthoDB" id="5345101at2759"/>
<sequence length="363" mass="40641">MGISDMGDFQYQGIVDPSLLQHSNDPAAQGSSFDEVYPFGIPGGDFADAPQGDAPFDFDGLDFDQHAVQSHDGGFATPITPQPSFPDQRYVSFPPQSQTHPSSVWRPLEQPVQQFHYPDPEIFSQPLIAPIPYYPLRPLSSANTMMQHNFRAITPPGQQVSSIDRPLFLHGNMGPPPVAARVFPYGSIQNYQDDGTLDPEDLALSDIPEDLISTAIREGWTLPEENTQQGSLPDDLYVPNTGNDIDSEPSDAPESDADCKPSSSAKSKRPRRNKKPTRPKAILPNGEAKKGRPCAKPQTEERRRINERRMEGYYRRKFDQGNLEKARLQSKESYYRRKQRRIESGEKVRSYGAPKKGRANKKT</sequence>
<feature type="region of interest" description="Disordered" evidence="1">
    <location>
        <begin position="20"/>
        <end position="59"/>
    </location>
</feature>
<feature type="compositionally biased region" description="Polar residues" evidence="1">
    <location>
        <begin position="20"/>
        <end position="32"/>
    </location>
</feature>
<organism evidence="2 3">
    <name type="scientific">Alectoria fallacina</name>
    <dbReference type="NCBI Taxonomy" id="1903189"/>
    <lineage>
        <taxon>Eukaryota</taxon>
        <taxon>Fungi</taxon>
        <taxon>Dikarya</taxon>
        <taxon>Ascomycota</taxon>
        <taxon>Pezizomycotina</taxon>
        <taxon>Lecanoromycetes</taxon>
        <taxon>OSLEUM clade</taxon>
        <taxon>Lecanoromycetidae</taxon>
        <taxon>Lecanorales</taxon>
        <taxon>Lecanorineae</taxon>
        <taxon>Parmeliaceae</taxon>
        <taxon>Alectoria</taxon>
    </lineage>
</organism>
<gene>
    <name evidence="2" type="ORF">ALECFALPRED_008254</name>
</gene>
<dbReference type="AlphaFoldDB" id="A0A8H3EW21"/>
<dbReference type="Proteomes" id="UP000664203">
    <property type="component" value="Unassembled WGS sequence"/>
</dbReference>
<keyword evidence="3" id="KW-1185">Reference proteome</keyword>
<dbReference type="EMBL" id="CAJPDR010000056">
    <property type="protein sequence ID" value="CAF9912705.1"/>
    <property type="molecule type" value="Genomic_DNA"/>
</dbReference>